<dbReference type="GO" id="GO:0003676">
    <property type="term" value="F:nucleic acid binding"/>
    <property type="evidence" value="ECO:0007669"/>
    <property type="project" value="InterPro"/>
</dbReference>
<dbReference type="GO" id="GO:0003887">
    <property type="term" value="F:DNA-directed DNA polymerase activity"/>
    <property type="evidence" value="ECO:0007669"/>
    <property type="project" value="UniProtKB-KW"/>
</dbReference>
<dbReference type="GO" id="GO:0004519">
    <property type="term" value="F:endonuclease activity"/>
    <property type="evidence" value="ECO:0007669"/>
    <property type="project" value="UniProtKB-KW"/>
</dbReference>
<keyword evidence="9" id="KW-0808">Transferase</keyword>
<keyword evidence="8" id="KW-0695">RNA-directed DNA polymerase</keyword>
<evidence type="ECO:0000256" key="4">
    <source>
        <dbReference type="ARBA" id="ARBA00022759"/>
    </source>
</evidence>
<dbReference type="AlphaFoldDB" id="A0A2H3BTX1"/>
<keyword evidence="1" id="KW-0548">Nucleotidyltransferase</keyword>
<evidence type="ECO:0000259" key="11">
    <source>
        <dbReference type="Pfam" id="PF25597"/>
    </source>
</evidence>
<dbReference type="GO" id="GO:0015074">
    <property type="term" value="P:DNA integration"/>
    <property type="evidence" value="ECO:0007669"/>
    <property type="project" value="UniProtKB-KW"/>
</dbReference>
<keyword evidence="4" id="KW-0255">Endonuclease</keyword>
<keyword evidence="7" id="KW-0229">DNA integration</keyword>
<keyword evidence="9" id="KW-0239">DNA-directed DNA polymerase</keyword>
<gene>
    <name evidence="12" type="ORF">ARMSODRAFT_889410</name>
</gene>
<dbReference type="Pfam" id="PF25597">
    <property type="entry name" value="SH3_retrovirus"/>
    <property type="match status" value="1"/>
</dbReference>
<evidence type="ECO:0000313" key="13">
    <source>
        <dbReference type="Proteomes" id="UP000218334"/>
    </source>
</evidence>
<reference evidence="13" key="1">
    <citation type="journal article" date="2017" name="Nat. Ecol. Evol.">
        <title>Genome expansion and lineage-specific genetic innovations in the forest pathogenic fungi Armillaria.</title>
        <authorList>
            <person name="Sipos G."/>
            <person name="Prasanna A.N."/>
            <person name="Walter M.C."/>
            <person name="O'Connor E."/>
            <person name="Balint B."/>
            <person name="Krizsan K."/>
            <person name="Kiss B."/>
            <person name="Hess J."/>
            <person name="Varga T."/>
            <person name="Slot J."/>
            <person name="Riley R."/>
            <person name="Boka B."/>
            <person name="Rigling D."/>
            <person name="Barry K."/>
            <person name="Lee J."/>
            <person name="Mihaltcheva S."/>
            <person name="LaButti K."/>
            <person name="Lipzen A."/>
            <person name="Waldron R."/>
            <person name="Moloney N.M."/>
            <person name="Sperisen C."/>
            <person name="Kredics L."/>
            <person name="Vagvoelgyi C."/>
            <person name="Patrignani A."/>
            <person name="Fitzpatrick D."/>
            <person name="Nagy I."/>
            <person name="Doyle S."/>
            <person name="Anderson J.B."/>
            <person name="Grigoriev I.V."/>
            <person name="Gueldener U."/>
            <person name="Muensterkoetter M."/>
            <person name="Nagy L.G."/>
        </authorList>
    </citation>
    <scope>NUCLEOTIDE SEQUENCE [LARGE SCALE GENOMIC DNA]</scope>
    <source>
        <strain evidence="13">28-4</strain>
    </source>
</reference>
<name>A0A2H3BTX1_9AGAR</name>
<evidence type="ECO:0000256" key="10">
    <source>
        <dbReference type="ARBA" id="ARBA00023172"/>
    </source>
</evidence>
<keyword evidence="5" id="KW-0378">Hydrolase</keyword>
<dbReference type="InterPro" id="IPR012337">
    <property type="entry name" value="RNaseH-like_sf"/>
</dbReference>
<evidence type="ECO:0000313" key="12">
    <source>
        <dbReference type="EMBL" id="PBK67343.1"/>
    </source>
</evidence>
<dbReference type="STRING" id="1076256.A0A2H3BTX1"/>
<dbReference type="EMBL" id="KZ293437">
    <property type="protein sequence ID" value="PBK67343.1"/>
    <property type="molecule type" value="Genomic_DNA"/>
</dbReference>
<keyword evidence="10" id="KW-0233">DNA recombination</keyword>
<keyword evidence="13" id="KW-1185">Reference proteome</keyword>
<evidence type="ECO:0000256" key="7">
    <source>
        <dbReference type="ARBA" id="ARBA00022908"/>
    </source>
</evidence>
<evidence type="ECO:0000256" key="1">
    <source>
        <dbReference type="ARBA" id="ARBA00022695"/>
    </source>
</evidence>
<evidence type="ECO:0000256" key="2">
    <source>
        <dbReference type="ARBA" id="ARBA00022722"/>
    </source>
</evidence>
<organism evidence="12 13">
    <name type="scientific">Armillaria solidipes</name>
    <dbReference type="NCBI Taxonomy" id="1076256"/>
    <lineage>
        <taxon>Eukaryota</taxon>
        <taxon>Fungi</taxon>
        <taxon>Dikarya</taxon>
        <taxon>Basidiomycota</taxon>
        <taxon>Agaricomycotina</taxon>
        <taxon>Agaricomycetes</taxon>
        <taxon>Agaricomycetidae</taxon>
        <taxon>Agaricales</taxon>
        <taxon>Marasmiineae</taxon>
        <taxon>Physalacriaceae</taxon>
        <taxon>Armillaria</taxon>
    </lineage>
</organism>
<dbReference type="Gene3D" id="3.30.420.10">
    <property type="entry name" value="Ribonuclease H-like superfamily/Ribonuclease H"/>
    <property type="match status" value="1"/>
</dbReference>
<accession>A0A2H3BTX1</accession>
<dbReference type="InterPro" id="IPR057670">
    <property type="entry name" value="SH3_retrovirus"/>
</dbReference>
<dbReference type="Proteomes" id="UP000218334">
    <property type="component" value="Unassembled WGS sequence"/>
</dbReference>
<evidence type="ECO:0000256" key="6">
    <source>
        <dbReference type="ARBA" id="ARBA00022842"/>
    </source>
</evidence>
<keyword evidence="2" id="KW-0540">Nuclease</keyword>
<dbReference type="SUPFAM" id="SSF53098">
    <property type="entry name" value="Ribonuclease H-like"/>
    <property type="match status" value="1"/>
</dbReference>
<evidence type="ECO:0000256" key="3">
    <source>
        <dbReference type="ARBA" id="ARBA00022723"/>
    </source>
</evidence>
<protein>
    <recommendedName>
        <fullName evidence="11">Retroviral polymerase SH3-like domain-containing protein</fullName>
    </recommendedName>
</protein>
<dbReference type="GO" id="GO:0046872">
    <property type="term" value="F:metal ion binding"/>
    <property type="evidence" value="ECO:0007669"/>
    <property type="project" value="UniProtKB-KW"/>
</dbReference>
<evidence type="ECO:0000256" key="8">
    <source>
        <dbReference type="ARBA" id="ARBA00022918"/>
    </source>
</evidence>
<proteinExistence type="predicted"/>
<keyword evidence="3" id="KW-0479">Metal-binding</keyword>
<evidence type="ECO:0000256" key="9">
    <source>
        <dbReference type="ARBA" id="ARBA00022932"/>
    </source>
</evidence>
<feature type="domain" description="Retroviral polymerase SH3-like" evidence="11">
    <location>
        <begin position="60"/>
        <end position="100"/>
    </location>
</feature>
<sequence>MTRAFLISSGLPKYLWAEAHRHAEWVYNRTPTKAIPSGKTPFEMATGRKPNISGLRPWGCHCWVRVKTPEKLGEHAVEAHFVGIDTEPKGWRIYWPGKRRAALNVMFTLTRKT</sequence>
<dbReference type="InterPro" id="IPR036397">
    <property type="entry name" value="RNaseH_sf"/>
</dbReference>
<keyword evidence="6" id="KW-0460">Magnesium</keyword>
<dbReference type="GO" id="GO:0006310">
    <property type="term" value="P:DNA recombination"/>
    <property type="evidence" value="ECO:0007669"/>
    <property type="project" value="UniProtKB-KW"/>
</dbReference>
<dbReference type="PANTHER" id="PTHR42648:SF11">
    <property type="entry name" value="TRANSPOSON TY4-P GAG-POL POLYPROTEIN"/>
    <property type="match status" value="1"/>
</dbReference>
<dbReference type="PANTHER" id="PTHR42648">
    <property type="entry name" value="TRANSPOSASE, PUTATIVE-RELATED"/>
    <property type="match status" value="1"/>
</dbReference>
<dbReference type="InterPro" id="IPR039537">
    <property type="entry name" value="Retrotran_Ty1/copia-like"/>
</dbReference>
<evidence type="ECO:0000256" key="5">
    <source>
        <dbReference type="ARBA" id="ARBA00022801"/>
    </source>
</evidence>
<dbReference type="GO" id="GO:0016787">
    <property type="term" value="F:hydrolase activity"/>
    <property type="evidence" value="ECO:0007669"/>
    <property type="project" value="UniProtKB-KW"/>
</dbReference>
<dbReference type="GO" id="GO:0003964">
    <property type="term" value="F:RNA-directed DNA polymerase activity"/>
    <property type="evidence" value="ECO:0007669"/>
    <property type="project" value="UniProtKB-KW"/>
</dbReference>